<gene>
    <name evidence="2" type="ORF">OJ1046_F07.32</name>
    <name evidence="3" type="ORF">OJ1249_F12.3</name>
</gene>
<evidence type="ECO:0000256" key="1">
    <source>
        <dbReference type="SAM" id="MobiDB-lite"/>
    </source>
</evidence>
<sequence length="87" mass="9611">MAAEAGGRRFVSRERATWAKAQGRRHGGYVASRRGVGSTAVRFGRRCLYHYGWGPDLAISNSERTSPPLPKVKCSMSTGEAVREMIR</sequence>
<evidence type="ECO:0000313" key="3">
    <source>
        <dbReference type="EMBL" id="BAD19173.1"/>
    </source>
</evidence>
<reference evidence="4" key="4">
    <citation type="journal article" date="2008" name="Nucleic Acids Res.">
        <title>The rice annotation project database (RAP-DB): 2008 update.</title>
        <authorList>
            <consortium name="The rice annotation project (RAP)"/>
        </authorList>
    </citation>
    <scope>GENOME REANNOTATION</scope>
    <source>
        <strain evidence="4">cv. Nipponbare</strain>
    </source>
</reference>
<reference evidence="2" key="1">
    <citation type="submission" date="2001-08" db="EMBL/GenBank/DDBJ databases">
        <title>Oryza sativa nipponbare(GA3) genomic DNA, chromosome 2, BAC clone:OJ1046_F07.</title>
        <authorList>
            <person name="Sasaki T."/>
            <person name="Matsumoto T."/>
            <person name="Yamamoto K."/>
        </authorList>
    </citation>
    <scope>NUCLEOTIDE SEQUENCE</scope>
</reference>
<dbReference type="EMBL" id="AP003984">
    <property type="protein sequence ID" value="BAD19124.1"/>
    <property type="molecule type" value="Genomic_DNA"/>
</dbReference>
<dbReference type="AlphaFoldDB" id="Q6K9M4"/>
<accession>Q6K9M4</accession>
<dbReference type="EMBL" id="AP004054">
    <property type="protein sequence ID" value="BAD19173.1"/>
    <property type="molecule type" value="Genomic_DNA"/>
</dbReference>
<protein>
    <submittedName>
        <fullName evidence="3">Uncharacterized protein</fullName>
    </submittedName>
</protein>
<feature type="region of interest" description="Disordered" evidence="1">
    <location>
        <begin position="60"/>
        <end position="87"/>
    </location>
</feature>
<reference evidence="3" key="2">
    <citation type="submission" date="2001-08" db="EMBL/GenBank/DDBJ databases">
        <title>Oryza sativa nipponbare(GA3) genomic DNA, chromosome 2, BAC clone:OJ1249_F12.</title>
        <authorList>
            <person name="Sasaki T."/>
            <person name="Matsumoto T."/>
            <person name="Yamamoto K."/>
        </authorList>
    </citation>
    <scope>NUCLEOTIDE SEQUENCE</scope>
</reference>
<organism evidence="3 4">
    <name type="scientific">Oryza sativa subsp. japonica</name>
    <name type="common">Rice</name>
    <dbReference type="NCBI Taxonomy" id="39947"/>
    <lineage>
        <taxon>Eukaryota</taxon>
        <taxon>Viridiplantae</taxon>
        <taxon>Streptophyta</taxon>
        <taxon>Embryophyta</taxon>
        <taxon>Tracheophyta</taxon>
        <taxon>Spermatophyta</taxon>
        <taxon>Magnoliopsida</taxon>
        <taxon>Liliopsida</taxon>
        <taxon>Poales</taxon>
        <taxon>Poaceae</taxon>
        <taxon>BOP clade</taxon>
        <taxon>Oryzoideae</taxon>
        <taxon>Oryzeae</taxon>
        <taxon>Oryzinae</taxon>
        <taxon>Oryza</taxon>
        <taxon>Oryza sativa</taxon>
    </lineage>
</organism>
<evidence type="ECO:0000313" key="4">
    <source>
        <dbReference type="Proteomes" id="UP000000763"/>
    </source>
</evidence>
<reference evidence="4" key="3">
    <citation type="journal article" date="2005" name="Nature">
        <title>The map-based sequence of the rice genome.</title>
        <authorList>
            <consortium name="International rice genome sequencing project (IRGSP)"/>
            <person name="Matsumoto T."/>
            <person name="Wu J."/>
            <person name="Kanamori H."/>
            <person name="Katayose Y."/>
            <person name="Fujisawa M."/>
            <person name="Namiki N."/>
            <person name="Mizuno H."/>
            <person name="Yamamoto K."/>
            <person name="Antonio B.A."/>
            <person name="Baba T."/>
            <person name="Sakata K."/>
            <person name="Nagamura Y."/>
            <person name="Aoki H."/>
            <person name="Arikawa K."/>
            <person name="Arita K."/>
            <person name="Bito T."/>
            <person name="Chiden Y."/>
            <person name="Fujitsuka N."/>
            <person name="Fukunaka R."/>
            <person name="Hamada M."/>
            <person name="Harada C."/>
            <person name="Hayashi A."/>
            <person name="Hijishita S."/>
            <person name="Honda M."/>
            <person name="Hosokawa S."/>
            <person name="Ichikawa Y."/>
            <person name="Idonuma A."/>
            <person name="Iijima M."/>
            <person name="Ikeda M."/>
            <person name="Ikeno M."/>
            <person name="Ito K."/>
            <person name="Ito S."/>
            <person name="Ito T."/>
            <person name="Ito Y."/>
            <person name="Ito Y."/>
            <person name="Iwabuchi A."/>
            <person name="Kamiya K."/>
            <person name="Karasawa W."/>
            <person name="Kurita K."/>
            <person name="Katagiri S."/>
            <person name="Kikuta A."/>
            <person name="Kobayashi H."/>
            <person name="Kobayashi N."/>
            <person name="Machita K."/>
            <person name="Maehara T."/>
            <person name="Masukawa M."/>
            <person name="Mizubayashi T."/>
            <person name="Mukai Y."/>
            <person name="Nagasaki H."/>
            <person name="Nagata Y."/>
            <person name="Naito S."/>
            <person name="Nakashima M."/>
            <person name="Nakama Y."/>
            <person name="Nakamichi Y."/>
            <person name="Nakamura M."/>
            <person name="Meguro A."/>
            <person name="Negishi M."/>
            <person name="Ohta I."/>
            <person name="Ohta T."/>
            <person name="Okamoto M."/>
            <person name="Ono N."/>
            <person name="Saji S."/>
            <person name="Sakaguchi M."/>
            <person name="Sakai K."/>
            <person name="Shibata M."/>
            <person name="Shimokawa T."/>
            <person name="Song J."/>
            <person name="Takazaki Y."/>
            <person name="Terasawa K."/>
            <person name="Tsugane M."/>
            <person name="Tsuji K."/>
            <person name="Ueda S."/>
            <person name="Waki K."/>
            <person name="Yamagata H."/>
            <person name="Yamamoto M."/>
            <person name="Yamamoto S."/>
            <person name="Yamane H."/>
            <person name="Yoshiki S."/>
            <person name="Yoshihara R."/>
            <person name="Yukawa K."/>
            <person name="Zhong H."/>
            <person name="Yano M."/>
            <person name="Yuan Q."/>
            <person name="Ouyang S."/>
            <person name="Liu J."/>
            <person name="Jones K.M."/>
            <person name="Gansberger K."/>
            <person name="Moffat K."/>
            <person name="Hill J."/>
            <person name="Bera J."/>
            <person name="Fadrosh D."/>
            <person name="Jin S."/>
            <person name="Johri S."/>
            <person name="Kim M."/>
            <person name="Overton L."/>
            <person name="Reardon M."/>
            <person name="Tsitrin T."/>
            <person name="Vuong H."/>
            <person name="Weaver B."/>
            <person name="Ciecko A."/>
            <person name="Tallon L."/>
            <person name="Jackson J."/>
            <person name="Pai G."/>
            <person name="Aken S.V."/>
            <person name="Utterback T."/>
            <person name="Reidmuller S."/>
            <person name="Feldblyum T."/>
            <person name="Hsiao J."/>
            <person name="Zismann V."/>
            <person name="Iobst S."/>
            <person name="de Vazeille A.R."/>
            <person name="Buell C.R."/>
            <person name="Ying K."/>
            <person name="Li Y."/>
            <person name="Lu T."/>
            <person name="Huang Y."/>
            <person name="Zhao Q."/>
            <person name="Feng Q."/>
            <person name="Zhang L."/>
            <person name="Zhu J."/>
            <person name="Weng Q."/>
            <person name="Mu J."/>
            <person name="Lu Y."/>
            <person name="Fan D."/>
            <person name="Liu Y."/>
            <person name="Guan J."/>
            <person name="Zhang Y."/>
            <person name="Yu S."/>
            <person name="Liu X."/>
            <person name="Zhang Y."/>
            <person name="Hong G."/>
            <person name="Han B."/>
            <person name="Choisne N."/>
            <person name="Demange N."/>
            <person name="Orjeda G."/>
            <person name="Samain S."/>
            <person name="Cattolico L."/>
            <person name="Pelletier E."/>
            <person name="Couloux A."/>
            <person name="Segurens B."/>
            <person name="Wincker P."/>
            <person name="D'Hont A."/>
            <person name="Scarpelli C."/>
            <person name="Weissenbach J."/>
            <person name="Salanoubat M."/>
            <person name="Quetier F."/>
            <person name="Yu Y."/>
            <person name="Kim H.R."/>
            <person name="Rambo T."/>
            <person name="Currie J."/>
            <person name="Collura K."/>
            <person name="Luo M."/>
            <person name="Yang T."/>
            <person name="Ammiraju J.S.S."/>
            <person name="Engler F."/>
            <person name="Soderlund C."/>
            <person name="Wing R.A."/>
            <person name="Palmer L.E."/>
            <person name="de la Bastide M."/>
            <person name="Spiegel L."/>
            <person name="Nascimento L."/>
            <person name="Zutavern T."/>
            <person name="O'Shaughnessy A."/>
            <person name="Dike S."/>
            <person name="Dedhia N."/>
            <person name="Preston R."/>
            <person name="Balija V."/>
            <person name="McCombie W.R."/>
            <person name="Chow T."/>
            <person name="Chen H."/>
            <person name="Chung M."/>
            <person name="Chen C."/>
            <person name="Shaw J."/>
            <person name="Wu H."/>
            <person name="Hsiao K."/>
            <person name="Chao Y."/>
            <person name="Chu M."/>
            <person name="Cheng C."/>
            <person name="Hour A."/>
            <person name="Lee P."/>
            <person name="Lin S."/>
            <person name="Lin Y."/>
            <person name="Liou J."/>
            <person name="Liu S."/>
            <person name="Hsing Y."/>
            <person name="Raghuvanshi S."/>
            <person name="Mohanty A."/>
            <person name="Bharti A.K."/>
            <person name="Gaur A."/>
            <person name="Gupta V."/>
            <person name="Kumar D."/>
            <person name="Ravi V."/>
            <person name="Vij S."/>
            <person name="Kapur A."/>
            <person name="Khurana P."/>
            <person name="Khurana P."/>
            <person name="Khurana J.P."/>
            <person name="Tyagi A.K."/>
            <person name="Gaikwad K."/>
            <person name="Singh A."/>
            <person name="Dalal V."/>
            <person name="Srivastava S."/>
            <person name="Dixit A."/>
            <person name="Pal A.K."/>
            <person name="Ghazi I.A."/>
            <person name="Yadav M."/>
            <person name="Pandit A."/>
            <person name="Bhargava A."/>
            <person name="Sureshbabu K."/>
            <person name="Batra K."/>
            <person name="Sharma T.R."/>
            <person name="Mohapatra T."/>
            <person name="Singh N.K."/>
            <person name="Messing J."/>
            <person name="Nelson A.B."/>
            <person name="Fuks G."/>
            <person name="Kavchok S."/>
            <person name="Keizer G."/>
            <person name="Linton E."/>
            <person name="Llaca V."/>
            <person name="Song R."/>
            <person name="Tanyolac B."/>
            <person name="Young S."/>
            <person name="Ho-Il K."/>
            <person name="Hahn J.H."/>
            <person name="Sangsakoo G."/>
            <person name="Vanavichit A."/>
            <person name="de Mattos Luiz.A.T."/>
            <person name="Zimmer P.D."/>
            <person name="Malone G."/>
            <person name="Dellagostin O."/>
            <person name="de Oliveira A.C."/>
            <person name="Bevan M."/>
            <person name="Bancroft I."/>
            <person name="Minx P."/>
            <person name="Cordum H."/>
            <person name="Wilson R."/>
            <person name="Cheng Z."/>
            <person name="Jin W."/>
            <person name="Jiang J."/>
            <person name="Leong S.A."/>
            <person name="Iwama H."/>
            <person name="Gojobori T."/>
            <person name="Itoh T."/>
            <person name="Niimura Y."/>
            <person name="Fujii Y."/>
            <person name="Habara T."/>
            <person name="Sakai H."/>
            <person name="Sato Y."/>
            <person name="Wilson G."/>
            <person name="Kumar K."/>
            <person name="McCouch S."/>
            <person name="Juretic N."/>
            <person name="Hoen D."/>
            <person name="Wright S."/>
            <person name="Bruskiewich R."/>
            <person name="Bureau T."/>
            <person name="Miyao A."/>
            <person name="Hirochika H."/>
            <person name="Nishikawa T."/>
            <person name="Kadowaki K."/>
            <person name="Sugiura M."/>
            <person name="Burr B."/>
            <person name="Sasaki T."/>
        </authorList>
    </citation>
    <scope>NUCLEOTIDE SEQUENCE [LARGE SCALE GENOMIC DNA]</scope>
    <source>
        <strain evidence="4">cv. Nipponbare</strain>
    </source>
</reference>
<name>Q6K9M4_ORYSJ</name>
<dbReference type="Proteomes" id="UP000000763">
    <property type="component" value="Chromosome 2"/>
</dbReference>
<proteinExistence type="predicted"/>
<evidence type="ECO:0000313" key="2">
    <source>
        <dbReference type="EMBL" id="BAD19124.1"/>
    </source>
</evidence>